<accession>A0A0F0H7G6</accession>
<dbReference type="Pfam" id="PF13175">
    <property type="entry name" value="AAA_15"/>
    <property type="match status" value="2"/>
</dbReference>
<feature type="domain" description="Endonuclease GajA/Old nuclease/RecF-like AAA" evidence="1">
    <location>
        <begin position="263"/>
        <end position="342"/>
    </location>
</feature>
<dbReference type="Proteomes" id="UP000033393">
    <property type="component" value="Unassembled WGS sequence"/>
</dbReference>
<dbReference type="InterPro" id="IPR041685">
    <property type="entry name" value="AAA_GajA/Old/RecF-like"/>
</dbReference>
<dbReference type="CDD" id="cd01026">
    <property type="entry name" value="TOPRIM_OLD"/>
    <property type="match status" value="1"/>
</dbReference>
<dbReference type="Pfam" id="PF20469">
    <property type="entry name" value="OLD-like_TOPRIM"/>
    <property type="match status" value="1"/>
</dbReference>
<dbReference type="PATRIC" id="fig|68170.10.peg.6754"/>
<evidence type="ECO:0000259" key="2">
    <source>
        <dbReference type="Pfam" id="PF20469"/>
    </source>
</evidence>
<dbReference type="Gene3D" id="3.40.50.300">
    <property type="entry name" value="P-loop containing nucleotide triphosphate hydrolases"/>
    <property type="match status" value="2"/>
</dbReference>
<proteinExistence type="predicted"/>
<comment type="caution">
    <text evidence="3">The sequence shown here is derived from an EMBL/GenBank/DDBJ whole genome shotgun (WGS) entry which is preliminary data.</text>
</comment>
<dbReference type="SUPFAM" id="SSF52540">
    <property type="entry name" value="P-loop containing nucleoside triphosphate hydrolases"/>
    <property type="match status" value="1"/>
</dbReference>
<dbReference type="AlphaFoldDB" id="A0A0F0H7G6"/>
<gene>
    <name evidence="3" type="ORF">UK23_05950</name>
</gene>
<reference evidence="3 4" key="1">
    <citation type="submission" date="2015-02" db="EMBL/GenBank/DDBJ databases">
        <authorList>
            <person name="Ju K.-S."/>
            <person name="Doroghazi J.R."/>
            <person name="Metcalf W."/>
        </authorList>
    </citation>
    <scope>NUCLEOTIDE SEQUENCE [LARGE SCALE GENOMIC DNA]</scope>
    <source>
        <strain evidence="3 4">NRRL B-16140</strain>
    </source>
</reference>
<feature type="domain" description="OLD protein-like TOPRIM" evidence="2">
    <location>
        <begin position="391"/>
        <end position="454"/>
    </location>
</feature>
<dbReference type="InterPro" id="IPR051396">
    <property type="entry name" value="Bact_Antivir_Def_Nuclease"/>
</dbReference>
<evidence type="ECO:0000259" key="1">
    <source>
        <dbReference type="Pfam" id="PF13175"/>
    </source>
</evidence>
<evidence type="ECO:0000313" key="3">
    <source>
        <dbReference type="EMBL" id="KJK51664.1"/>
    </source>
</evidence>
<organism evidence="3 4">
    <name type="scientific">Lentzea aerocolonigenes</name>
    <name type="common">Lechevalieria aerocolonigenes</name>
    <name type="synonym">Saccharothrix aerocolonigenes</name>
    <dbReference type="NCBI Taxonomy" id="68170"/>
    <lineage>
        <taxon>Bacteria</taxon>
        <taxon>Bacillati</taxon>
        <taxon>Actinomycetota</taxon>
        <taxon>Actinomycetes</taxon>
        <taxon>Pseudonocardiales</taxon>
        <taxon>Pseudonocardiaceae</taxon>
        <taxon>Lentzea</taxon>
    </lineage>
</organism>
<keyword evidence="4" id="KW-1185">Reference proteome</keyword>
<protein>
    <recommendedName>
        <fullName evidence="5">ATP-dependent endonuclease</fullName>
    </recommendedName>
</protein>
<name>A0A0F0H7G6_LENAE</name>
<evidence type="ECO:0008006" key="5">
    <source>
        <dbReference type="Google" id="ProtNLM"/>
    </source>
</evidence>
<dbReference type="InterPro" id="IPR034139">
    <property type="entry name" value="TOPRIM_OLD"/>
</dbReference>
<dbReference type="PANTHER" id="PTHR43581:SF4">
    <property type="entry name" value="ATP_GTP PHOSPHATASE"/>
    <property type="match status" value="1"/>
</dbReference>
<sequence>MRIECIRVTNFRNLADLCVAIQPGTVIVGENRAGKSNLLYALRLVLDPTLSPSDRHLGREDFWDGLSDGSDDWDPMDAREVIEISVDLADFEDDNTVLSTLSDALVQSDPLRARLTYRFAPLDTGVAGPGAKVKYRWTIFGGDDEGNQIDADLRGYLYFAFLGALRDVDADLSTWRRSPLRVLLTAAAKAIGDDDLSRVRSAMREANAQLNDLAEIKRVGTSISDRMMEILGANQALETELAVAAEDPLRLIRTMKLFVDGAARRHLSTTSLGTLNVLYLALLELGLEERLAEQDIAHVVMTIEEPEAHLHPHMQRLAFRRLLADHRTNRSILVTTHSPHIASVASPRSLVVLRDAGGRTEAAAASDAALTDAEWDDIARYLDATRAELVFARRVLLVEGYAEQALLPSMAAAVGMDLDKLGITVCVVHGTHFTSYARFCEALGIRWAVITDGDGDAGPARAGRLLAALSLNGDPGEHGIFVGTSTFEYDLLHAHPSNVKPCFGTLWELSADRARATMETWVSQWPEIGTYLTTIDKAGGKGRFAQRLASQQIWPPDYVHSALRYLAG</sequence>
<dbReference type="EMBL" id="JYJG01000029">
    <property type="protein sequence ID" value="KJK51664.1"/>
    <property type="molecule type" value="Genomic_DNA"/>
</dbReference>
<dbReference type="PANTHER" id="PTHR43581">
    <property type="entry name" value="ATP/GTP PHOSPHATASE"/>
    <property type="match status" value="1"/>
</dbReference>
<dbReference type="InterPro" id="IPR027417">
    <property type="entry name" value="P-loop_NTPase"/>
</dbReference>
<feature type="domain" description="Endonuclease GajA/Old nuclease/RecF-like AAA" evidence="1">
    <location>
        <begin position="1"/>
        <end position="63"/>
    </location>
</feature>
<evidence type="ECO:0000313" key="4">
    <source>
        <dbReference type="Proteomes" id="UP000033393"/>
    </source>
</evidence>